<dbReference type="Pfam" id="PF14192">
    <property type="entry name" value="DUF4314"/>
    <property type="match status" value="1"/>
</dbReference>
<reference evidence="2 3" key="1">
    <citation type="submission" date="2018-08" db="EMBL/GenBank/DDBJ databases">
        <title>A genome reference for cultivated species of the human gut microbiota.</title>
        <authorList>
            <person name="Zou Y."/>
            <person name="Xue W."/>
            <person name="Luo G."/>
        </authorList>
    </citation>
    <scope>NUCLEOTIDE SEQUENCE [LARGE SCALE GENOMIC DNA]</scope>
    <source>
        <strain evidence="2 3">TF08-11</strain>
    </source>
</reference>
<organism evidence="2 3">
    <name type="scientific">Faecalicoccus pleomorphus</name>
    <dbReference type="NCBI Taxonomy" id="1323"/>
    <lineage>
        <taxon>Bacteria</taxon>
        <taxon>Bacillati</taxon>
        <taxon>Bacillota</taxon>
        <taxon>Erysipelotrichia</taxon>
        <taxon>Erysipelotrichales</taxon>
        <taxon>Erysipelotrichaceae</taxon>
        <taxon>Faecalicoccus</taxon>
    </lineage>
</organism>
<comment type="caution">
    <text evidence="2">The sequence shown here is derived from an EMBL/GenBank/DDBJ whole genome shotgun (WGS) entry which is preliminary data.</text>
</comment>
<dbReference type="AlphaFoldDB" id="A0A3E3E645"/>
<gene>
    <name evidence="2" type="ORF">DXC78_03620</name>
</gene>
<dbReference type="EMBL" id="QUSK01000006">
    <property type="protein sequence ID" value="RGD77297.1"/>
    <property type="molecule type" value="Genomic_DNA"/>
</dbReference>
<accession>A0A3E3E645</accession>
<name>A0A3E3E645_9FIRM</name>
<evidence type="ECO:0000313" key="3">
    <source>
        <dbReference type="Proteomes" id="UP000260721"/>
    </source>
</evidence>
<proteinExistence type="predicted"/>
<protein>
    <submittedName>
        <fullName evidence="2">DUF4314 domain-containing protein</fullName>
    </submittedName>
</protein>
<evidence type="ECO:0000259" key="1">
    <source>
        <dbReference type="Pfam" id="PF14192"/>
    </source>
</evidence>
<dbReference type="Proteomes" id="UP000260721">
    <property type="component" value="Unassembled WGS sequence"/>
</dbReference>
<evidence type="ECO:0000313" key="2">
    <source>
        <dbReference type="EMBL" id="RGD77297.1"/>
    </source>
</evidence>
<dbReference type="InterPro" id="IPR025463">
    <property type="entry name" value="DUF4314"/>
</dbReference>
<feature type="domain" description="DUF4314" evidence="1">
    <location>
        <begin position="6"/>
        <end position="72"/>
    </location>
</feature>
<sequence>MRFPSKEIVERVRRQYPVGCRVQLTHMDDVQAPPIGTKGTVVGVDDTASIMVAWDNGSGLNVVYGEDSCRKLDSVKVTCYGSTETWDSRKDAMEFYLRAMASSEGSEQSRYSKVYTELAMGLPDCTDEE</sequence>